<feature type="transmembrane region" description="Helical" evidence="9">
    <location>
        <begin position="162"/>
        <end position="182"/>
    </location>
</feature>
<dbReference type="GO" id="GO:0055085">
    <property type="term" value="P:transmembrane transport"/>
    <property type="evidence" value="ECO:0007669"/>
    <property type="project" value="InterPro"/>
</dbReference>
<dbReference type="InterPro" id="IPR004776">
    <property type="entry name" value="Mem_transp_PIN-like"/>
</dbReference>
<feature type="transmembrane region" description="Helical" evidence="9">
    <location>
        <begin position="276"/>
        <end position="295"/>
    </location>
</feature>
<feature type="transmembrane region" description="Helical" evidence="9">
    <location>
        <begin position="93"/>
        <end position="114"/>
    </location>
</feature>
<evidence type="ECO:0000256" key="5">
    <source>
        <dbReference type="ARBA" id="ARBA00022989"/>
    </source>
</evidence>
<dbReference type="PANTHER" id="PTHR31651">
    <property type="match status" value="1"/>
</dbReference>
<evidence type="ECO:0000256" key="6">
    <source>
        <dbReference type="ARBA" id="ARBA00023136"/>
    </source>
</evidence>
<sequence>MKPILSAIKTALPEIVQSTNNNAFRAAGQAIAELGVASCIGTACVKKELLNSTIVQALSKVTFSILLPMFLGTSIVKTVTTNHGNLLNRRTSFALPLVAVLQTYLLFLLSKYLLLPLFGITDDDEDDDARVTMVCCSWGNTSVLPIIFIEALFRHPYEPSSVLAHCYGHISLYLMGWSPFFWSFGRSILIQSDSEINAPVKNSDVDRNLLGGFSRTIILAKIREMKRLIPPPVAGVLVGLIIGLSPLQYLFVNNPSKGYKAPLAVAFNSFQNLGRAASPLALLVLTSSLAIGAGGQQQQQNGAQKDDDGCSNITDKDNNSNKWIQKWACVSVSRFIASPIIMLTCLRFLHKFDMIGNAQEAPILWFVLLLESCMPPAQNAVLMLQVANKGREASELAKFLFCIYVTAMIPVTVIVGISLQRLGLV</sequence>
<accession>A0A7S1Z3G7</accession>
<reference evidence="10" key="1">
    <citation type="submission" date="2021-01" db="EMBL/GenBank/DDBJ databases">
        <authorList>
            <person name="Corre E."/>
            <person name="Pelletier E."/>
            <person name="Niang G."/>
            <person name="Scheremetjew M."/>
            <person name="Finn R."/>
            <person name="Kale V."/>
            <person name="Holt S."/>
            <person name="Cochrane G."/>
            <person name="Meng A."/>
            <person name="Brown T."/>
            <person name="Cohen L."/>
        </authorList>
    </citation>
    <scope>NUCLEOTIDE SEQUENCE</scope>
    <source>
        <strain evidence="10">Pop2</strain>
    </source>
</reference>
<keyword evidence="6 9" id="KW-0472">Membrane</keyword>
<evidence type="ECO:0000256" key="9">
    <source>
        <dbReference type="SAM" id="Phobius"/>
    </source>
</evidence>
<organism evidence="10">
    <name type="scientific">Ditylum brightwellii</name>
    <dbReference type="NCBI Taxonomy" id="49249"/>
    <lineage>
        <taxon>Eukaryota</taxon>
        <taxon>Sar</taxon>
        <taxon>Stramenopiles</taxon>
        <taxon>Ochrophyta</taxon>
        <taxon>Bacillariophyta</taxon>
        <taxon>Mediophyceae</taxon>
        <taxon>Lithodesmiophycidae</taxon>
        <taxon>Lithodesmiales</taxon>
        <taxon>Lithodesmiaceae</taxon>
        <taxon>Ditylum</taxon>
    </lineage>
</organism>
<dbReference type="GO" id="GO:0016020">
    <property type="term" value="C:membrane"/>
    <property type="evidence" value="ECO:0007669"/>
    <property type="project" value="UniProtKB-SubCell"/>
</dbReference>
<dbReference type="InterPro" id="IPR045033">
    <property type="entry name" value="PILS1/3/4/5/7"/>
</dbReference>
<comment type="similarity">
    <text evidence="8">Belongs to the auxin efflux carrier (TC 2.A.69.2) family.</text>
</comment>
<name>A0A7S1Z3G7_9STRA</name>
<evidence type="ECO:0000256" key="2">
    <source>
        <dbReference type="ARBA" id="ARBA00004308"/>
    </source>
</evidence>
<proteinExistence type="inferred from homology"/>
<gene>
    <name evidence="10" type="ORF">DBRI1063_LOCUS9429</name>
</gene>
<dbReference type="Pfam" id="PF03547">
    <property type="entry name" value="Mem_trans"/>
    <property type="match status" value="1"/>
</dbReference>
<evidence type="ECO:0000256" key="8">
    <source>
        <dbReference type="ARBA" id="ARBA00025752"/>
    </source>
</evidence>
<dbReference type="AlphaFoldDB" id="A0A7S1Z3G7"/>
<evidence type="ECO:0000256" key="3">
    <source>
        <dbReference type="ARBA" id="ARBA00022448"/>
    </source>
</evidence>
<dbReference type="PANTHER" id="PTHR31651:SF36">
    <property type="entry name" value="AUXIN EFFLUX CARRIER FAMILY PROTEIN"/>
    <property type="match status" value="1"/>
</dbReference>
<protein>
    <submittedName>
        <fullName evidence="10">Uncharacterized protein</fullName>
    </submittedName>
</protein>
<evidence type="ECO:0000256" key="4">
    <source>
        <dbReference type="ARBA" id="ARBA00022692"/>
    </source>
</evidence>
<evidence type="ECO:0000313" key="10">
    <source>
        <dbReference type="EMBL" id="CAD9326956.1"/>
    </source>
</evidence>
<evidence type="ECO:0000256" key="7">
    <source>
        <dbReference type="ARBA" id="ARBA00025100"/>
    </source>
</evidence>
<feature type="transmembrane region" description="Helical" evidence="9">
    <location>
        <begin position="233"/>
        <end position="252"/>
    </location>
</feature>
<comment type="function">
    <text evidence="7">Involved in cellular auxin homeostasis by regulating auxin metabolism. Regulates intracellular auxin accumulation at the endoplasmic reticulum and thus auxin availability for nuclear auxin signaling.</text>
</comment>
<keyword evidence="4 9" id="KW-0812">Transmembrane</keyword>
<dbReference type="EMBL" id="HBGN01014754">
    <property type="protein sequence ID" value="CAD9326956.1"/>
    <property type="molecule type" value="Transcribed_RNA"/>
</dbReference>
<evidence type="ECO:0000256" key="1">
    <source>
        <dbReference type="ARBA" id="ARBA00004141"/>
    </source>
</evidence>
<keyword evidence="5 9" id="KW-1133">Transmembrane helix</keyword>
<feature type="transmembrane region" description="Helical" evidence="9">
    <location>
        <begin position="396"/>
        <end position="419"/>
    </location>
</feature>
<dbReference type="GO" id="GO:0012505">
    <property type="term" value="C:endomembrane system"/>
    <property type="evidence" value="ECO:0007669"/>
    <property type="project" value="UniProtKB-SubCell"/>
</dbReference>
<comment type="subcellular location">
    <subcellularLocation>
        <location evidence="2">Endomembrane system</location>
    </subcellularLocation>
    <subcellularLocation>
        <location evidence="1">Membrane</location>
        <topology evidence="1">Multi-pass membrane protein</topology>
    </subcellularLocation>
</comment>
<keyword evidence="3" id="KW-0813">Transport</keyword>